<dbReference type="SUPFAM" id="SSF158472">
    <property type="entry name" value="HAMP domain-like"/>
    <property type="match status" value="1"/>
</dbReference>
<dbReference type="CDD" id="cd00082">
    <property type="entry name" value="HisKA"/>
    <property type="match status" value="1"/>
</dbReference>
<dbReference type="PROSITE" id="PS50109">
    <property type="entry name" value="HIS_KIN"/>
    <property type="match status" value="1"/>
</dbReference>
<dbReference type="SMART" id="SM00388">
    <property type="entry name" value="HisKA"/>
    <property type="match status" value="1"/>
</dbReference>
<dbReference type="InterPro" id="IPR004358">
    <property type="entry name" value="Sig_transdc_His_kin-like_C"/>
</dbReference>
<keyword evidence="8" id="KW-0547">Nucleotide-binding</keyword>
<evidence type="ECO:0000256" key="9">
    <source>
        <dbReference type="ARBA" id="ARBA00022777"/>
    </source>
</evidence>
<keyword evidence="5" id="KW-0597">Phosphoprotein</keyword>
<evidence type="ECO:0000259" key="16">
    <source>
        <dbReference type="PROSITE" id="PS50885"/>
    </source>
</evidence>
<evidence type="ECO:0000256" key="11">
    <source>
        <dbReference type="ARBA" id="ARBA00022989"/>
    </source>
</evidence>
<dbReference type="Pfam" id="PF00672">
    <property type="entry name" value="HAMP"/>
    <property type="match status" value="1"/>
</dbReference>
<feature type="domain" description="HAMP" evidence="16">
    <location>
        <begin position="192"/>
        <end position="244"/>
    </location>
</feature>
<evidence type="ECO:0000256" key="3">
    <source>
        <dbReference type="ARBA" id="ARBA00012438"/>
    </source>
</evidence>
<dbReference type="PROSITE" id="PS50885">
    <property type="entry name" value="HAMP"/>
    <property type="match status" value="1"/>
</dbReference>
<evidence type="ECO:0000256" key="2">
    <source>
        <dbReference type="ARBA" id="ARBA00004651"/>
    </source>
</evidence>
<comment type="catalytic activity">
    <reaction evidence="1">
        <text>ATP + protein L-histidine = ADP + protein N-phospho-L-histidine.</text>
        <dbReference type="EC" id="2.7.13.3"/>
    </reaction>
</comment>
<dbReference type="InterPro" id="IPR036097">
    <property type="entry name" value="HisK_dim/P_sf"/>
</dbReference>
<feature type="transmembrane region" description="Helical" evidence="14">
    <location>
        <begin position="167"/>
        <end position="190"/>
    </location>
</feature>
<dbReference type="Proteomes" id="UP000236151">
    <property type="component" value="Unassembled WGS sequence"/>
</dbReference>
<name>A0A2K2FQ04_9CLOT</name>
<dbReference type="KEGG" id="cthd:CDO33_19050"/>
<evidence type="ECO:0000256" key="6">
    <source>
        <dbReference type="ARBA" id="ARBA00022679"/>
    </source>
</evidence>
<dbReference type="SMART" id="SM00387">
    <property type="entry name" value="HATPase_c"/>
    <property type="match status" value="1"/>
</dbReference>
<keyword evidence="11 14" id="KW-1133">Transmembrane helix</keyword>
<dbReference type="InterPro" id="IPR036890">
    <property type="entry name" value="HATPase_C_sf"/>
</dbReference>
<dbReference type="SUPFAM" id="SSF55874">
    <property type="entry name" value="ATPase domain of HSP90 chaperone/DNA topoisomerase II/histidine kinase"/>
    <property type="match status" value="1"/>
</dbReference>
<dbReference type="EC" id="2.7.13.3" evidence="3"/>
<dbReference type="OrthoDB" id="335833at2"/>
<dbReference type="Gene3D" id="6.10.340.10">
    <property type="match status" value="1"/>
</dbReference>
<dbReference type="SUPFAM" id="SSF47384">
    <property type="entry name" value="Homodimeric domain of signal transducing histidine kinase"/>
    <property type="match status" value="1"/>
</dbReference>
<dbReference type="Pfam" id="PF00512">
    <property type="entry name" value="HisKA"/>
    <property type="match status" value="1"/>
</dbReference>
<proteinExistence type="predicted"/>
<keyword evidence="10" id="KW-0067">ATP-binding</keyword>
<dbReference type="GO" id="GO:0005524">
    <property type="term" value="F:ATP binding"/>
    <property type="evidence" value="ECO:0007669"/>
    <property type="project" value="UniProtKB-KW"/>
</dbReference>
<evidence type="ECO:0000256" key="1">
    <source>
        <dbReference type="ARBA" id="ARBA00000085"/>
    </source>
</evidence>
<keyword evidence="4" id="KW-1003">Cell membrane</keyword>
<sequence>MNLKKRLAISNAALVIIPFIITIVASLAYIYVSAGLFRKDISYESLENFTKKQYEIFQASSILMKDNPERIMEKDFQQNIADRLSAVDVDVIFLKDHDVIFSTRKLSKIDLEKCIHSSDEIYTGKSIYLSGIPFIVRTITLNFKDGSSGWAIFLAPVESSEKATQNFAVFSLLVFIISYLATSLLMSYVLSKSILQPLARLKVSAGEISHGNLDYEVIVEGDDEIKELCGSFEQMRLKLKESVHTQMKYDENRKMLVSSISHDLKTPITSIKGYVEGIMDGVANTPEKLQKYLKTIYSKALQVDGMIDDLLLYSKLDLKQIPFNFEKTDIVKYFEDSITDNETELEKYNIKIELHNELKECRHVLIDRDRMRRVVVNIIDNARKYMNKAEGKIDIILRETNSSIVVEIRDNGAGIPKTAISQVFDRFYRADASRSKISGSGLGLAIAKQIVEGHGGKIWARSHENQGTSIMISLGKVM</sequence>
<comment type="caution">
    <text evidence="17">The sequence shown here is derived from an EMBL/GenBank/DDBJ whole genome shotgun (WGS) entry which is preliminary data.</text>
</comment>
<evidence type="ECO:0000256" key="12">
    <source>
        <dbReference type="ARBA" id="ARBA00023012"/>
    </source>
</evidence>
<evidence type="ECO:0000256" key="14">
    <source>
        <dbReference type="SAM" id="Phobius"/>
    </source>
</evidence>
<gene>
    <name evidence="17" type="ORF">CDQ84_04255</name>
</gene>
<evidence type="ECO:0000256" key="7">
    <source>
        <dbReference type="ARBA" id="ARBA00022692"/>
    </source>
</evidence>
<dbReference type="Gene3D" id="1.10.287.130">
    <property type="match status" value="1"/>
</dbReference>
<dbReference type="AlphaFoldDB" id="A0A2K2FQ04"/>
<evidence type="ECO:0000259" key="15">
    <source>
        <dbReference type="PROSITE" id="PS50109"/>
    </source>
</evidence>
<dbReference type="Gene3D" id="3.30.565.10">
    <property type="entry name" value="Histidine kinase-like ATPase, C-terminal domain"/>
    <property type="match status" value="1"/>
</dbReference>
<dbReference type="CDD" id="cd00075">
    <property type="entry name" value="HATPase"/>
    <property type="match status" value="1"/>
</dbReference>
<dbReference type="CDD" id="cd06225">
    <property type="entry name" value="HAMP"/>
    <property type="match status" value="1"/>
</dbReference>
<dbReference type="Pfam" id="PF02518">
    <property type="entry name" value="HATPase_c"/>
    <property type="match status" value="1"/>
</dbReference>
<dbReference type="GO" id="GO:0005886">
    <property type="term" value="C:plasma membrane"/>
    <property type="evidence" value="ECO:0007669"/>
    <property type="project" value="UniProtKB-SubCell"/>
</dbReference>
<dbReference type="InterPro" id="IPR003661">
    <property type="entry name" value="HisK_dim/P_dom"/>
</dbReference>
<keyword evidence="13 14" id="KW-0472">Membrane</keyword>
<dbReference type="InterPro" id="IPR050398">
    <property type="entry name" value="HssS/ArlS-like"/>
</dbReference>
<keyword evidence="6" id="KW-0808">Transferase</keyword>
<organism evidence="17 18">
    <name type="scientific">Clostridium thermosuccinogenes</name>
    <dbReference type="NCBI Taxonomy" id="84032"/>
    <lineage>
        <taxon>Bacteria</taxon>
        <taxon>Bacillati</taxon>
        <taxon>Bacillota</taxon>
        <taxon>Clostridia</taxon>
        <taxon>Eubacteriales</taxon>
        <taxon>Clostridiaceae</taxon>
        <taxon>Clostridium</taxon>
    </lineage>
</organism>
<keyword evidence="18" id="KW-1185">Reference proteome</keyword>
<dbReference type="InterPro" id="IPR003594">
    <property type="entry name" value="HATPase_dom"/>
</dbReference>
<evidence type="ECO:0000313" key="17">
    <source>
        <dbReference type="EMBL" id="PNU00867.1"/>
    </source>
</evidence>
<keyword evidence="12" id="KW-0902">Two-component regulatory system</keyword>
<keyword evidence="9 17" id="KW-0418">Kinase</keyword>
<evidence type="ECO:0000256" key="8">
    <source>
        <dbReference type="ARBA" id="ARBA00022741"/>
    </source>
</evidence>
<accession>A0A2K2FQ04</accession>
<dbReference type="PANTHER" id="PTHR45528:SF1">
    <property type="entry name" value="SENSOR HISTIDINE KINASE CPXA"/>
    <property type="match status" value="1"/>
</dbReference>
<comment type="subcellular location">
    <subcellularLocation>
        <location evidence="2">Cell membrane</location>
        <topology evidence="2">Multi-pass membrane protein</topology>
    </subcellularLocation>
</comment>
<dbReference type="FunFam" id="3.30.565.10:FF:000006">
    <property type="entry name" value="Sensor histidine kinase WalK"/>
    <property type="match status" value="1"/>
</dbReference>
<protein>
    <recommendedName>
        <fullName evidence="3">histidine kinase</fullName>
        <ecNumber evidence="3">2.7.13.3</ecNumber>
    </recommendedName>
</protein>
<keyword evidence="7 14" id="KW-0812">Transmembrane</keyword>
<evidence type="ECO:0000256" key="4">
    <source>
        <dbReference type="ARBA" id="ARBA00022475"/>
    </source>
</evidence>
<dbReference type="PRINTS" id="PR00344">
    <property type="entry name" value="BCTRLSENSOR"/>
</dbReference>
<dbReference type="SMART" id="SM00304">
    <property type="entry name" value="HAMP"/>
    <property type="match status" value="1"/>
</dbReference>
<dbReference type="RefSeq" id="WP_103080482.1">
    <property type="nucleotide sequence ID" value="NZ_CP021850.1"/>
</dbReference>
<dbReference type="GO" id="GO:0000155">
    <property type="term" value="F:phosphorelay sensor kinase activity"/>
    <property type="evidence" value="ECO:0007669"/>
    <property type="project" value="InterPro"/>
</dbReference>
<dbReference type="EMBL" id="NIOJ01000006">
    <property type="protein sequence ID" value="PNU00867.1"/>
    <property type="molecule type" value="Genomic_DNA"/>
</dbReference>
<dbReference type="InterPro" id="IPR003660">
    <property type="entry name" value="HAMP_dom"/>
</dbReference>
<dbReference type="InterPro" id="IPR005467">
    <property type="entry name" value="His_kinase_dom"/>
</dbReference>
<feature type="transmembrane region" description="Helical" evidence="14">
    <location>
        <begin position="12"/>
        <end position="32"/>
    </location>
</feature>
<dbReference type="FunFam" id="1.10.287.130:FF:000001">
    <property type="entry name" value="Two-component sensor histidine kinase"/>
    <property type="match status" value="1"/>
</dbReference>
<reference evidence="17 18" key="1">
    <citation type="submission" date="2017-06" db="EMBL/GenBank/DDBJ databases">
        <title>Investigating the central metabolism of Clostridium thermosuccinogenes.</title>
        <authorList>
            <person name="Koendjbiharie J.G."/>
            <person name="van Kranenburg R."/>
        </authorList>
    </citation>
    <scope>NUCLEOTIDE SEQUENCE [LARGE SCALE GENOMIC DNA]</scope>
    <source>
        <strain evidence="17 18">DSM 5806</strain>
    </source>
</reference>
<evidence type="ECO:0000256" key="10">
    <source>
        <dbReference type="ARBA" id="ARBA00022840"/>
    </source>
</evidence>
<feature type="domain" description="Histidine kinase" evidence="15">
    <location>
        <begin position="259"/>
        <end position="478"/>
    </location>
</feature>
<evidence type="ECO:0000256" key="5">
    <source>
        <dbReference type="ARBA" id="ARBA00022553"/>
    </source>
</evidence>
<evidence type="ECO:0000256" key="13">
    <source>
        <dbReference type="ARBA" id="ARBA00023136"/>
    </source>
</evidence>
<dbReference type="PANTHER" id="PTHR45528">
    <property type="entry name" value="SENSOR HISTIDINE KINASE CPXA"/>
    <property type="match status" value="1"/>
</dbReference>
<evidence type="ECO:0000313" key="18">
    <source>
        <dbReference type="Proteomes" id="UP000236151"/>
    </source>
</evidence>